<organism evidence="1 2">
    <name type="scientific">Horticoccus luteus</name>
    <dbReference type="NCBI Taxonomy" id="2862869"/>
    <lineage>
        <taxon>Bacteria</taxon>
        <taxon>Pseudomonadati</taxon>
        <taxon>Verrucomicrobiota</taxon>
        <taxon>Opitutia</taxon>
        <taxon>Opitutales</taxon>
        <taxon>Opitutaceae</taxon>
        <taxon>Horticoccus</taxon>
    </lineage>
</organism>
<gene>
    <name evidence="1" type="ORF">K0B96_15510</name>
</gene>
<evidence type="ECO:0000313" key="1">
    <source>
        <dbReference type="EMBL" id="QYM78689.1"/>
    </source>
</evidence>
<reference evidence="1" key="1">
    <citation type="submission" date="2021-08" db="EMBL/GenBank/DDBJ databases">
        <title>Genome of a novel bacterium of the phylum Verrucomicrobia, Oleiharenicola sp. KSB-15.</title>
        <authorList>
            <person name="Chung J.-H."/>
            <person name="Ahn J.-H."/>
            <person name="Yoon Y."/>
            <person name="Kim D.-Y."/>
            <person name="An S.-H."/>
            <person name="Park I."/>
            <person name="Yeon J."/>
        </authorList>
    </citation>
    <scope>NUCLEOTIDE SEQUENCE</scope>
    <source>
        <strain evidence="1">KSB-15</strain>
    </source>
</reference>
<proteinExistence type="predicted"/>
<sequence length="780" mass="87108">MSHVSASLSALGVRAITFPTRCDVAEQTAADELARLTDARVASANRPGKGFNVALAHRAWAPAAAKAAGDAASWIWLRVDDHGAGEIIATEGSGLFAAARLLAHGLTGATREKLAAGLLLPRSFSMNRPIWDGSFAQYWKSNRGFSPEQYAATLAEAGFTHLEVNSLQASFPYEDSVPGEYYSQFYTYCPGFNHFIDTPLTRGFWPAQYLDANLERLQNLAALARKYGLKPSVCLYEPRSLPERFFQRYPTLRGARIDHPFRSRLPRYTMAQDHPVVKHHFRLATQALMKAVPDLDAMSIWTNDSGGGFEHTASLYIGRNGGPYMIREWRSADKIAEASGKSIGAFLRNVRGAAAEVNPDFQLSLRIEPFKMEHDHLKSELGRGVHWEGPSMLARGYALPYSHPHYADQQGVAGGMFHCQMDPREKPELAKERAQGIEPILTYSPGPVWNQEPLIGIPWPRMIHARLSQLKEIGADLVSAMGGLANTTATPFWPNPAAIRAAQFTPERSIDDVLTDEAVRFAGTTHGPALAKAWALFEEAVTWQPIVPLFCGFGFCWQRTWDRPLVPDIEAIPAADRFYYERHGCFQHNNPGVNDLGKDVLFNLITRESADKMVPRFDKNLFPRIAKTEKFIAGVLAKCGDDAQATAAFADLRDRIRAYRHWAVTLRSVAAWCSGVYGYLESKTAAQKKAHEKFLQAAIDLEIDNARGLLDHFEHSPTEFMVVSATGENTFIYGKNFGEHLRAKIRLMEKYRHKKPRIDKDILWRAPTGQPWPEGFPFQK</sequence>
<dbReference type="Proteomes" id="UP000825051">
    <property type="component" value="Chromosome"/>
</dbReference>
<evidence type="ECO:0000313" key="2">
    <source>
        <dbReference type="Proteomes" id="UP000825051"/>
    </source>
</evidence>
<dbReference type="KEGG" id="ole:K0B96_15510"/>
<dbReference type="AlphaFoldDB" id="A0A8F9TT09"/>
<dbReference type="EMBL" id="CP080507">
    <property type="protein sequence ID" value="QYM78689.1"/>
    <property type="molecule type" value="Genomic_DNA"/>
</dbReference>
<keyword evidence="2" id="KW-1185">Reference proteome</keyword>
<protein>
    <submittedName>
        <fullName evidence="1">Uncharacterized protein</fullName>
    </submittedName>
</protein>
<name>A0A8F9TT09_9BACT</name>
<dbReference type="RefSeq" id="WP_220161793.1">
    <property type="nucleotide sequence ID" value="NZ_CP080507.1"/>
</dbReference>
<accession>A0A8F9TT09</accession>